<dbReference type="HOGENOM" id="CLU_2834609_0_0_1"/>
<keyword evidence="2" id="KW-1185">Reference proteome</keyword>
<protein>
    <submittedName>
        <fullName evidence="1">Predicted protein</fullName>
    </submittedName>
</protein>
<accession>D7M5B0</accession>
<dbReference type="EMBL" id="GL348718">
    <property type="protein sequence ID" value="EFH48483.1"/>
    <property type="molecule type" value="Genomic_DNA"/>
</dbReference>
<dbReference type="Proteomes" id="UP000008694">
    <property type="component" value="Unassembled WGS sequence"/>
</dbReference>
<dbReference type="Gramene" id="scaffold_602781.1">
    <property type="protein sequence ID" value="scaffold_602781.1"/>
    <property type="gene ID" value="scaffold_602781.1"/>
</dbReference>
<dbReference type="eggNOG" id="KOG1339">
    <property type="taxonomic scope" value="Eukaryota"/>
</dbReference>
<name>D7M5B0_ARALL</name>
<organism evidence="2">
    <name type="scientific">Arabidopsis lyrata subsp. lyrata</name>
    <name type="common">Lyre-leaved rock-cress</name>
    <dbReference type="NCBI Taxonomy" id="81972"/>
    <lineage>
        <taxon>Eukaryota</taxon>
        <taxon>Viridiplantae</taxon>
        <taxon>Streptophyta</taxon>
        <taxon>Embryophyta</taxon>
        <taxon>Tracheophyta</taxon>
        <taxon>Spermatophyta</taxon>
        <taxon>Magnoliopsida</taxon>
        <taxon>eudicotyledons</taxon>
        <taxon>Gunneridae</taxon>
        <taxon>Pentapetalae</taxon>
        <taxon>rosids</taxon>
        <taxon>malvids</taxon>
        <taxon>Brassicales</taxon>
        <taxon>Brassicaceae</taxon>
        <taxon>Camelineae</taxon>
        <taxon>Arabidopsis</taxon>
    </lineage>
</organism>
<proteinExistence type="predicted"/>
<gene>
    <name evidence="1" type="ORF">ARALYDRAFT_910724</name>
</gene>
<evidence type="ECO:0000313" key="2">
    <source>
        <dbReference type="Proteomes" id="UP000008694"/>
    </source>
</evidence>
<sequence>MAGSGVRGINLVFYSGSSYTYFNAEAYQEILDLVRNNFFSEKMEDLVSPVVFYYIFMTNLVSTYLL</sequence>
<evidence type="ECO:0000313" key="1">
    <source>
        <dbReference type="EMBL" id="EFH48483.1"/>
    </source>
</evidence>
<dbReference type="AlphaFoldDB" id="D7M5B0"/>
<reference evidence="2" key="1">
    <citation type="journal article" date="2011" name="Nat. Genet.">
        <title>The Arabidopsis lyrata genome sequence and the basis of rapid genome size change.</title>
        <authorList>
            <person name="Hu T.T."/>
            <person name="Pattyn P."/>
            <person name="Bakker E.G."/>
            <person name="Cao J."/>
            <person name="Cheng J.-F."/>
            <person name="Clark R.M."/>
            <person name="Fahlgren N."/>
            <person name="Fawcett J.A."/>
            <person name="Grimwood J."/>
            <person name="Gundlach H."/>
            <person name="Haberer G."/>
            <person name="Hollister J.D."/>
            <person name="Ossowski S."/>
            <person name="Ottilar R.P."/>
            <person name="Salamov A.A."/>
            <person name="Schneeberger K."/>
            <person name="Spannagl M."/>
            <person name="Wang X."/>
            <person name="Yang L."/>
            <person name="Nasrallah M.E."/>
            <person name="Bergelson J."/>
            <person name="Carrington J.C."/>
            <person name="Gaut B.S."/>
            <person name="Schmutz J."/>
            <person name="Mayer K.F.X."/>
            <person name="Van de Peer Y."/>
            <person name="Grigoriev I.V."/>
            <person name="Nordborg M."/>
            <person name="Weigel D."/>
            <person name="Guo Y.-L."/>
        </authorList>
    </citation>
    <scope>NUCLEOTIDE SEQUENCE [LARGE SCALE GENOMIC DNA]</scope>
    <source>
        <strain evidence="2">cv. MN47</strain>
    </source>
</reference>